<dbReference type="Gene3D" id="3.10.620.30">
    <property type="match status" value="1"/>
</dbReference>
<keyword evidence="2" id="KW-1133">Transmembrane helix</keyword>
<feature type="transmembrane region" description="Helical" evidence="2">
    <location>
        <begin position="12"/>
        <end position="29"/>
    </location>
</feature>
<dbReference type="InterPro" id="IPR002931">
    <property type="entry name" value="Transglutaminase-like"/>
</dbReference>
<dbReference type="InterPro" id="IPR038765">
    <property type="entry name" value="Papain-like_cys_pep_sf"/>
</dbReference>
<dbReference type="InterPro" id="IPR025403">
    <property type="entry name" value="TgpA-like_C"/>
</dbReference>
<evidence type="ECO:0000313" key="5">
    <source>
        <dbReference type="Proteomes" id="UP000272464"/>
    </source>
</evidence>
<feature type="transmembrane region" description="Helical" evidence="2">
    <location>
        <begin position="67"/>
        <end position="87"/>
    </location>
</feature>
<evidence type="ECO:0000313" key="4">
    <source>
        <dbReference type="EMBL" id="RUT36478.1"/>
    </source>
</evidence>
<dbReference type="SUPFAM" id="SSF54001">
    <property type="entry name" value="Cysteine proteinases"/>
    <property type="match status" value="1"/>
</dbReference>
<dbReference type="Pfam" id="PF01841">
    <property type="entry name" value="Transglut_core"/>
    <property type="match status" value="1"/>
</dbReference>
<comment type="caution">
    <text evidence="4">The sequence shown here is derived from an EMBL/GenBank/DDBJ whole genome shotgun (WGS) entry which is preliminary data.</text>
</comment>
<dbReference type="RefSeq" id="WP_127198167.1">
    <property type="nucleotide sequence ID" value="NZ_RZNX01000001.1"/>
</dbReference>
<dbReference type="AlphaFoldDB" id="A0A3S1DAG5"/>
<proteinExistence type="predicted"/>
<feature type="region of interest" description="Disordered" evidence="1">
    <location>
        <begin position="570"/>
        <end position="599"/>
    </location>
</feature>
<dbReference type="InterPro" id="IPR021878">
    <property type="entry name" value="TgpA_N"/>
</dbReference>
<dbReference type="PANTHER" id="PTHR42736">
    <property type="entry name" value="PROTEIN-GLUTAMINE GAMMA-GLUTAMYLTRANSFERASE"/>
    <property type="match status" value="1"/>
</dbReference>
<feature type="transmembrane region" description="Helical" evidence="2">
    <location>
        <begin position="152"/>
        <end position="174"/>
    </location>
</feature>
<feature type="domain" description="Transglutaminase-like" evidence="3">
    <location>
        <begin position="484"/>
        <end position="565"/>
    </location>
</feature>
<evidence type="ECO:0000259" key="3">
    <source>
        <dbReference type="SMART" id="SM00460"/>
    </source>
</evidence>
<organism evidence="4 5">
    <name type="scientific">Paenibacillus zeisoli</name>
    <dbReference type="NCBI Taxonomy" id="2496267"/>
    <lineage>
        <taxon>Bacteria</taxon>
        <taxon>Bacillati</taxon>
        <taxon>Bacillota</taxon>
        <taxon>Bacilli</taxon>
        <taxon>Bacillales</taxon>
        <taxon>Paenibacillaceae</taxon>
        <taxon>Paenibacillus</taxon>
    </lineage>
</organism>
<evidence type="ECO:0000256" key="2">
    <source>
        <dbReference type="SAM" id="Phobius"/>
    </source>
</evidence>
<sequence>MINSFKRVQYSWYFIFCIIWVMVMAVQWINFVKPIWYDETSVLVLDVLIASAAAEIVLPFNRWLKWIVKSVVIAIIHYSVLSSYDVFVTDGPLLPIGIIQFMKSLDPYIWFSLPAWGLFELAIRLADYRGFIFLFTGINIVTFAILDSFTSYYLWTQVAWTVFAGLGWLVSFHFRRYQIKYPQGWYHLRMYPFRVFVNIVVVFSCVLLVGVNMPEVAPLLTDPYSAWQNAQGNNNVKVKETAEKTGQSASGYSRDDSKLGGGFNFDYSTVMTVTSPKAAYWRGETRDIYTGTGWVEPQDRTEDGTVDILDQSMSFYSLGRKVKTEKVEQTIVMSGKRSYPVLFGAYSISHISLLNDEEKAKAPLARWYPEDRSVKWNGFDRNAKNAGYPSVYKVVSEMPVIPLNELRSASYKALYPNGVDGKYVQLDPDFPDSVKQLAEKVTAKGKTPYEKMVLLQDYLKTTYTYTNTPDLTRKVHKDLVEGFLFDIKEGYCDYFSTSMVTMARSIGLPARWVKGFSTGHQEYQGPENLTNEPTGPYMVTNADAHSWAEVYFGEDYGWVTFEATPGFDAPLNTADDEMDNQPAEPASAEPEDVEPEAASAPQTNSAFLRWFLSITAGILLILGGYLLWRYRSALYYAYLRVRKGRELTSGEKVVVETGRWLSFMRRRGFTREEHETLREAVTRWKDDAPDMASPFDELLLQFEKAKYSPHAVSEQDWRALQVMLQNISRSLKKTYSH</sequence>
<name>A0A3S1DAG5_9BACL</name>
<accession>A0A3S1DAG5</accession>
<dbReference type="PANTHER" id="PTHR42736:SF1">
    <property type="entry name" value="PROTEIN-GLUTAMINE GAMMA-GLUTAMYLTRANSFERASE"/>
    <property type="match status" value="1"/>
</dbReference>
<dbReference type="SMART" id="SM00460">
    <property type="entry name" value="TGc"/>
    <property type="match status" value="1"/>
</dbReference>
<feature type="transmembrane region" description="Helical" evidence="2">
    <location>
        <begin position="130"/>
        <end position="146"/>
    </location>
</feature>
<keyword evidence="2" id="KW-0472">Membrane</keyword>
<feature type="transmembrane region" description="Helical" evidence="2">
    <location>
        <begin position="607"/>
        <end position="628"/>
    </location>
</feature>
<feature type="transmembrane region" description="Helical" evidence="2">
    <location>
        <begin position="195"/>
        <end position="213"/>
    </location>
</feature>
<dbReference type="Pfam" id="PF13559">
    <property type="entry name" value="DUF4129"/>
    <property type="match status" value="1"/>
</dbReference>
<keyword evidence="5" id="KW-1185">Reference proteome</keyword>
<dbReference type="Pfam" id="PF11992">
    <property type="entry name" value="TgpA_N"/>
    <property type="match status" value="1"/>
</dbReference>
<keyword evidence="2" id="KW-0812">Transmembrane</keyword>
<dbReference type="Proteomes" id="UP000272464">
    <property type="component" value="Unassembled WGS sequence"/>
</dbReference>
<feature type="transmembrane region" description="Helical" evidence="2">
    <location>
        <begin position="107"/>
        <end position="123"/>
    </location>
</feature>
<protein>
    <submittedName>
        <fullName evidence="4">DUF4129 domain-containing protein</fullName>
    </submittedName>
</protein>
<dbReference type="InterPro" id="IPR052901">
    <property type="entry name" value="Bact_TGase-like"/>
</dbReference>
<dbReference type="EMBL" id="RZNX01000001">
    <property type="protein sequence ID" value="RUT36478.1"/>
    <property type="molecule type" value="Genomic_DNA"/>
</dbReference>
<dbReference type="OrthoDB" id="9804872at2"/>
<gene>
    <name evidence="4" type="ORF">EJP77_05765</name>
</gene>
<reference evidence="4 5" key="1">
    <citation type="submission" date="2018-12" db="EMBL/GenBank/DDBJ databases">
        <authorList>
            <person name="Sun L."/>
            <person name="Chen Z."/>
        </authorList>
    </citation>
    <scope>NUCLEOTIDE SEQUENCE [LARGE SCALE GENOMIC DNA]</scope>
    <source>
        <strain evidence="4 5">3-5-3</strain>
    </source>
</reference>
<evidence type="ECO:0000256" key="1">
    <source>
        <dbReference type="SAM" id="MobiDB-lite"/>
    </source>
</evidence>
<feature type="transmembrane region" description="Helical" evidence="2">
    <location>
        <begin position="41"/>
        <end position="60"/>
    </location>
</feature>